<keyword evidence="1" id="KW-0238">DNA-binding</keyword>
<accession>A0A0B7MM84</accession>
<keyword evidence="4" id="KW-1185">Reference proteome</keyword>
<gene>
    <name evidence="3" type="ORF">SSCH_260007</name>
</gene>
<dbReference type="Gene3D" id="1.10.260.40">
    <property type="entry name" value="lambda repressor-like DNA-binding domains"/>
    <property type="match status" value="1"/>
</dbReference>
<dbReference type="PROSITE" id="PS50943">
    <property type="entry name" value="HTH_CROC1"/>
    <property type="match status" value="1"/>
</dbReference>
<organism evidence="3 4">
    <name type="scientific">Syntrophaceticus schinkii</name>
    <dbReference type="NCBI Taxonomy" id="499207"/>
    <lineage>
        <taxon>Bacteria</taxon>
        <taxon>Bacillati</taxon>
        <taxon>Bacillota</taxon>
        <taxon>Clostridia</taxon>
        <taxon>Thermoanaerobacterales</taxon>
        <taxon>Thermoanaerobacterales Family III. Incertae Sedis</taxon>
        <taxon>Syntrophaceticus</taxon>
    </lineage>
</organism>
<dbReference type="OrthoDB" id="9811208at2"/>
<dbReference type="InterPro" id="IPR010982">
    <property type="entry name" value="Lambda_DNA-bd_dom_sf"/>
</dbReference>
<dbReference type="SUPFAM" id="SSF47413">
    <property type="entry name" value="lambda repressor-like DNA-binding domains"/>
    <property type="match status" value="1"/>
</dbReference>
<dbReference type="AlphaFoldDB" id="A0A0B7MM84"/>
<evidence type="ECO:0000259" key="2">
    <source>
        <dbReference type="PROSITE" id="PS50943"/>
    </source>
</evidence>
<dbReference type="PANTHER" id="PTHR46558:SF4">
    <property type="entry name" value="DNA-BIDING PHAGE PROTEIN"/>
    <property type="match status" value="1"/>
</dbReference>
<name>A0A0B7MM84_9FIRM</name>
<feature type="domain" description="HTH cro/C1-type" evidence="2">
    <location>
        <begin position="5"/>
        <end position="59"/>
    </location>
</feature>
<evidence type="ECO:0000256" key="1">
    <source>
        <dbReference type="ARBA" id="ARBA00023125"/>
    </source>
</evidence>
<dbReference type="CDD" id="cd00093">
    <property type="entry name" value="HTH_XRE"/>
    <property type="match status" value="1"/>
</dbReference>
<dbReference type="RefSeq" id="WP_044664863.1">
    <property type="nucleotide sequence ID" value="NZ_CDRZ01000179.1"/>
</dbReference>
<protein>
    <recommendedName>
        <fullName evidence="2">HTH cro/C1-type domain-containing protein</fullName>
    </recommendedName>
</protein>
<dbReference type="EMBL" id="CDRZ01000179">
    <property type="protein sequence ID" value="CEO88782.1"/>
    <property type="molecule type" value="Genomic_DNA"/>
</dbReference>
<evidence type="ECO:0000313" key="4">
    <source>
        <dbReference type="Proteomes" id="UP000046155"/>
    </source>
</evidence>
<reference evidence="4" key="1">
    <citation type="submission" date="2015-01" db="EMBL/GenBank/DDBJ databases">
        <authorList>
            <person name="Manzoor Shahid"/>
            <person name="Zubair Saima"/>
        </authorList>
    </citation>
    <scope>NUCLEOTIDE SEQUENCE [LARGE SCALE GENOMIC DNA]</scope>
    <source>
        <strain evidence="4">Sp3</strain>
    </source>
</reference>
<dbReference type="PANTHER" id="PTHR46558">
    <property type="entry name" value="TRACRIPTIONAL REGULATORY PROTEIN-RELATED-RELATED"/>
    <property type="match status" value="1"/>
</dbReference>
<dbReference type="GO" id="GO:0003677">
    <property type="term" value="F:DNA binding"/>
    <property type="evidence" value="ECO:0007669"/>
    <property type="project" value="UniProtKB-KW"/>
</dbReference>
<dbReference type="SMART" id="SM00530">
    <property type="entry name" value="HTH_XRE"/>
    <property type="match status" value="1"/>
</dbReference>
<dbReference type="InterPro" id="IPR001387">
    <property type="entry name" value="Cro/C1-type_HTH"/>
</dbReference>
<dbReference type="Pfam" id="PF01381">
    <property type="entry name" value="HTH_3"/>
    <property type="match status" value="1"/>
</dbReference>
<evidence type="ECO:0000313" key="3">
    <source>
        <dbReference type="EMBL" id="CEO88782.1"/>
    </source>
</evidence>
<proteinExistence type="predicted"/>
<sequence length="63" mass="7473">MKNKLKELRQERNLTQEELAQALGVTRQTIIAVENDKYDPTFRLALKIAQFFEVYVEDIFILE</sequence>
<dbReference type="Proteomes" id="UP000046155">
    <property type="component" value="Unassembled WGS sequence"/>
</dbReference>